<dbReference type="HOGENOM" id="CLU_1383542_0_0_9"/>
<dbReference type="STRING" id="411471.SUBVAR_05530"/>
<proteinExistence type="predicted"/>
<comment type="caution">
    <text evidence="1">The sequence shown here is derived from an EMBL/GenBank/DDBJ whole genome shotgun (WGS) entry which is preliminary data.</text>
</comment>
<evidence type="ECO:0000313" key="1">
    <source>
        <dbReference type="EMBL" id="EFB75755.1"/>
    </source>
</evidence>
<sequence length="197" mass="20336">MVIHRCAGLLQHLAQGALRHGRVFPGGGKALRQIGICVFEVGQPDIHIPGQGFYGGNGFIAAGIIGDRQRQTVRTGQIQGMSYLGQILRSSYKIDVAGPFALQPQKDLCQVLHGDGFADTFLADGIILAITAAKRAAAEKHSAAAADIFWGTAQAGLFPVMQGGTSHQQAVIGAAITGLTGCAVGTAGAGAEMTAMR</sequence>
<dbReference type="Proteomes" id="UP000003438">
    <property type="component" value="Unassembled WGS sequence"/>
</dbReference>
<keyword evidence="2" id="KW-1185">Reference proteome</keyword>
<dbReference type="AlphaFoldDB" id="D1PMG9"/>
<name>D1PMG9_9FIRM</name>
<accession>D1PMG9</accession>
<evidence type="ECO:0000313" key="2">
    <source>
        <dbReference type="Proteomes" id="UP000003438"/>
    </source>
</evidence>
<protein>
    <submittedName>
        <fullName evidence="1">Uncharacterized protein</fullName>
    </submittedName>
</protein>
<organism evidence="1 2">
    <name type="scientific">Subdoligranulum variabile DSM 15176</name>
    <dbReference type="NCBI Taxonomy" id="411471"/>
    <lineage>
        <taxon>Bacteria</taxon>
        <taxon>Bacillati</taxon>
        <taxon>Bacillota</taxon>
        <taxon>Clostridia</taxon>
        <taxon>Eubacteriales</taxon>
        <taxon>Oscillospiraceae</taxon>
        <taxon>Subdoligranulum</taxon>
    </lineage>
</organism>
<reference evidence="1" key="1">
    <citation type="submission" date="2009-12" db="EMBL/GenBank/DDBJ databases">
        <authorList>
            <person name="Weinstock G."/>
            <person name="Sodergren E."/>
            <person name="Clifton S."/>
            <person name="Fulton L."/>
            <person name="Fulton B."/>
            <person name="Courtney L."/>
            <person name="Fronick C."/>
            <person name="Harrison M."/>
            <person name="Strong C."/>
            <person name="Farmer C."/>
            <person name="Delahaunty K."/>
            <person name="Markovic C."/>
            <person name="Hall O."/>
            <person name="Minx P."/>
            <person name="Tomlinson C."/>
            <person name="Mitreva M."/>
            <person name="Nelson J."/>
            <person name="Hou S."/>
            <person name="Wollam A."/>
            <person name="Pepin K.H."/>
            <person name="Johnson M."/>
            <person name="Bhonagiri V."/>
            <person name="Nash W.E."/>
            <person name="Warren W."/>
            <person name="Chinwalla A."/>
            <person name="Mardis E.R."/>
            <person name="Wilson R.K."/>
        </authorList>
    </citation>
    <scope>NUCLEOTIDE SEQUENCE [LARGE SCALE GENOMIC DNA]</scope>
    <source>
        <strain evidence="1">DSM 15176</strain>
    </source>
</reference>
<gene>
    <name evidence="1" type="ORF">SUBVAR_05530</name>
</gene>
<dbReference type="EMBL" id="ACBY02000023">
    <property type="protein sequence ID" value="EFB75755.1"/>
    <property type="molecule type" value="Genomic_DNA"/>
</dbReference>